<name>A0A220VGM5_9GAMM</name>
<dbReference type="EMBL" id="CP022356">
    <property type="protein sequence ID" value="ASK79386.1"/>
    <property type="molecule type" value="Genomic_DNA"/>
</dbReference>
<dbReference type="AlphaFoldDB" id="A0A220VGM5"/>
<evidence type="ECO:0000313" key="3">
    <source>
        <dbReference type="Proteomes" id="UP000242175"/>
    </source>
</evidence>
<accession>A0A220VGM5</accession>
<evidence type="ECO:0008006" key="4">
    <source>
        <dbReference type="Google" id="ProtNLM"/>
    </source>
</evidence>
<dbReference type="KEGG" id="pmai:CF386_10010"/>
<feature type="chain" id="PRO_5012058489" description="Sel1 repeat family protein" evidence="1">
    <location>
        <begin position="23"/>
        <end position="368"/>
    </location>
</feature>
<dbReference type="Gene3D" id="1.25.40.10">
    <property type="entry name" value="Tetratricopeptide repeat domain"/>
    <property type="match status" value="2"/>
</dbReference>
<dbReference type="Proteomes" id="UP000242175">
    <property type="component" value="Chromosome small"/>
</dbReference>
<gene>
    <name evidence="2" type="ORF">CF386_10010</name>
</gene>
<protein>
    <recommendedName>
        <fullName evidence="4">Sel1 repeat family protein</fullName>
    </recommendedName>
</protein>
<evidence type="ECO:0000256" key="1">
    <source>
        <dbReference type="SAM" id="SignalP"/>
    </source>
</evidence>
<sequence>MSCVMKVICLVLISFFITSGFASSYQNMSLKSDKKELLERYNQNIESKYVTKQNAIKLFNEEYGSLIQKAESGNGKEQLNLAMTYLNTEQSQFDLPYEYKKEKYIYWLERSSEKRIPEAQYLFGVENESGQNMDKNMRKASYLFLESAENGYSQSQFKLGEFFEFGKFVKKNQSKANFWYKKSAGQGYLKGQLKLAKIYCESNNARECFFWTEKAAEQGDYNALFELATFYEKGFVVERNYKKAIDLYDSAAKLNSGNALFKLGEIYQFGDLNQNVDIYKSSQLYERASLLGHLPSQQSLAMLYYFGRGVPLDYQKAYVWLYTSFLLTKKKVSYLNRLEKILNQRSLQTAKIEAYKNLYYITYHQNKT</sequence>
<proteinExistence type="predicted"/>
<keyword evidence="3" id="KW-1185">Reference proteome</keyword>
<evidence type="ECO:0000313" key="2">
    <source>
        <dbReference type="EMBL" id="ASK79386.1"/>
    </source>
</evidence>
<dbReference type="InterPro" id="IPR006597">
    <property type="entry name" value="Sel1-like"/>
</dbReference>
<dbReference type="SMART" id="SM00671">
    <property type="entry name" value="SEL1"/>
    <property type="match status" value="6"/>
</dbReference>
<dbReference type="PANTHER" id="PTHR11102:SF160">
    <property type="entry name" value="ERAD-ASSOCIATED E3 UBIQUITIN-PROTEIN LIGASE COMPONENT HRD3"/>
    <property type="match status" value="1"/>
</dbReference>
<dbReference type="SUPFAM" id="SSF81901">
    <property type="entry name" value="HCP-like"/>
    <property type="match status" value="1"/>
</dbReference>
<reference evidence="2 3" key="1">
    <citation type="journal article" date="2016" name="Int. J. Syst. Evol. Microbiol.">
        <title>Paraphotobacterium marinum gen. nov., sp. nov., a member of the family Vibrionaceae, isolated from surface seawater.</title>
        <authorList>
            <person name="Huang Z."/>
            <person name="Dong C."/>
            <person name="Shao Z."/>
        </authorList>
    </citation>
    <scope>NUCLEOTIDE SEQUENCE [LARGE SCALE GENOMIC DNA]</scope>
    <source>
        <strain evidence="2 3">NSCS20N07D</strain>
    </source>
</reference>
<organism evidence="2 3">
    <name type="scientific">Paraphotobacterium marinum</name>
    <dbReference type="NCBI Taxonomy" id="1755811"/>
    <lineage>
        <taxon>Bacteria</taxon>
        <taxon>Pseudomonadati</taxon>
        <taxon>Pseudomonadota</taxon>
        <taxon>Gammaproteobacteria</taxon>
        <taxon>Vibrionales</taxon>
        <taxon>Vibrionaceae</taxon>
        <taxon>Paraphotobacterium</taxon>
    </lineage>
</organism>
<dbReference type="InterPro" id="IPR011990">
    <property type="entry name" value="TPR-like_helical_dom_sf"/>
</dbReference>
<dbReference type="InterPro" id="IPR050767">
    <property type="entry name" value="Sel1_AlgK"/>
</dbReference>
<keyword evidence="1" id="KW-0732">Signal</keyword>
<dbReference type="PANTHER" id="PTHR11102">
    <property type="entry name" value="SEL-1-LIKE PROTEIN"/>
    <property type="match status" value="1"/>
</dbReference>
<dbReference type="Pfam" id="PF08238">
    <property type="entry name" value="Sel1"/>
    <property type="match status" value="6"/>
</dbReference>
<feature type="signal peptide" evidence="1">
    <location>
        <begin position="1"/>
        <end position="22"/>
    </location>
</feature>